<gene>
    <name evidence="1" type="ORF">Pfra01_001879800</name>
</gene>
<accession>A0A9W6XWC7</accession>
<evidence type="ECO:0000313" key="2">
    <source>
        <dbReference type="Proteomes" id="UP001165121"/>
    </source>
</evidence>
<protein>
    <submittedName>
        <fullName evidence="1">Unnamed protein product</fullName>
    </submittedName>
</protein>
<organism evidence="1 2">
    <name type="scientific">Phytophthora fragariaefolia</name>
    <dbReference type="NCBI Taxonomy" id="1490495"/>
    <lineage>
        <taxon>Eukaryota</taxon>
        <taxon>Sar</taxon>
        <taxon>Stramenopiles</taxon>
        <taxon>Oomycota</taxon>
        <taxon>Peronosporomycetes</taxon>
        <taxon>Peronosporales</taxon>
        <taxon>Peronosporaceae</taxon>
        <taxon>Phytophthora</taxon>
    </lineage>
</organism>
<sequence>MPSTQRIIHKYKWTVVCSAMARKDAPLLMEDIKRSDIVKCQLVARAVCALTRPHAMCYQLLPCWSKTYKTATPYDACPWLGKVITCRQLWRPEVMKPSSDIYASPQSPLVSRTTAERWLPQRLKPARIYRGMARKHGLSKSEILTLRQTQWFVSSCTKKHFYRNVDNDDIDQLAHGPGISAVFSRMAAGSHKKRDVGTGSDENPFLVGFTSKHFVMKCGP</sequence>
<name>A0A9W6XWC7_9STRA</name>
<comment type="caution">
    <text evidence="1">The sequence shown here is derived from an EMBL/GenBank/DDBJ whole genome shotgun (WGS) entry which is preliminary data.</text>
</comment>
<reference evidence="1" key="1">
    <citation type="submission" date="2023-04" db="EMBL/GenBank/DDBJ databases">
        <title>Phytophthora fragariaefolia NBRC 109709.</title>
        <authorList>
            <person name="Ichikawa N."/>
            <person name="Sato H."/>
            <person name="Tonouchi N."/>
        </authorList>
    </citation>
    <scope>NUCLEOTIDE SEQUENCE</scope>
    <source>
        <strain evidence="1">NBRC 109709</strain>
    </source>
</reference>
<proteinExistence type="predicted"/>
<dbReference type="Proteomes" id="UP001165121">
    <property type="component" value="Unassembled WGS sequence"/>
</dbReference>
<evidence type="ECO:0000313" key="1">
    <source>
        <dbReference type="EMBL" id="GMF48545.1"/>
    </source>
</evidence>
<dbReference type="AlphaFoldDB" id="A0A9W6XWC7"/>
<keyword evidence="2" id="KW-1185">Reference proteome</keyword>
<dbReference type="EMBL" id="BSXT01002378">
    <property type="protein sequence ID" value="GMF48545.1"/>
    <property type="molecule type" value="Genomic_DNA"/>
</dbReference>